<evidence type="ECO:0000256" key="3">
    <source>
        <dbReference type="ARBA" id="ARBA00022741"/>
    </source>
</evidence>
<reference evidence="10" key="1">
    <citation type="submission" date="2021-02" db="EMBL/GenBank/DDBJ databases">
        <authorList>
            <person name="Palmer J.M."/>
        </authorList>
    </citation>
    <scope>NUCLEOTIDE SEQUENCE</scope>
    <source>
        <strain evidence="10">SCRP734</strain>
    </source>
</reference>
<evidence type="ECO:0000259" key="9">
    <source>
        <dbReference type="PROSITE" id="PS50011"/>
    </source>
</evidence>
<gene>
    <name evidence="10" type="ORF">PHYPSEUDO_011337</name>
</gene>
<name>A0A8T1W8M1_9STRA</name>
<comment type="cofactor">
    <cofactor evidence="7">
        <name>Mg(2+)</name>
        <dbReference type="ChEBI" id="CHEBI:18420"/>
    </cofactor>
</comment>
<evidence type="ECO:0000313" key="11">
    <source>
        <dbReference type="Proteomes" id="UP000694044"/>
    </source>
</evidence>
<dbReference type="CDD" id="cd07834">
    <property type="entry name" value="STKc_MAPK"/>
    <property type="match status" value="1"/>
</dbReference>
<dbReference type="InterPro" id="IPR000719">
    <property type="entry name" value="Prot_kinase_dom"/>
</dbReference>
<keyword evidence="11" id="KW-1185">Reference proteome</keyword>
<comment type="activity regulation">
    <text evidence="7">Activated by threonine and tyrosine phosphorylation.</text>
</comment>
<proteinExistence type="inferred from homology"/>
<keyword evidence="3 6" id="KW-0547">Nucleotide-binding</keyword>
<comment type="caution">
    <text evidence="10">The sequence shown here is derived from an EMBL/GenBank/DDBJ whole genome shotgun (WGS) entry which is preliminary data.</text>
</comment>
<keyword evidence="4 7" id="KW-0418">Kinase</keyword>
<dbReference type="EC" id="2.7.11.24" evidence="7"/>
<feature type="region of interest" description="Disordered" evidence="8">
    <location>
        <begin position="1"/>
        <end position="79"/>
    </location>
</feature>
<evidence type="ECO:0000256" key="4">
    <source>
        <dbReference type="ARBA" id="ARBA00022777"/>
    </source>
</evidence>
<evidence type="ECO:0000313" key="10">
    <source>
        <dbReference type="EMBL" id="KAG7389068.1"/>
    </source>
</evidence>
<evidence type="ECO:0000256" key="2">
    <source>
        <dbReference type="ARBA" id="ARBA00022679"/>
    </source>
</evidence>
<feature type="compositionally biased region" description="Polar residues" evidence="8">
    <location>
        <begin position="374"/>
        <end position="387"/>
    </location>
</feature>
<dbReference type="InterPro" id="IPR050117">
    <property type="entry name" value="MAPK"/>
</dbReference>
<feature type="region of interest" description="Disordered" evidence="8">
    <location>
        <begin position="87"/>
        <end position="106"/>
    </location>
</feature>
<accession>A0A8T1W8M1</accession>
<keyword evidence="2 7" id="KW-0808">Transferase</keyword>
<evidence type="ECO:0000256" key="1">
    <source>
        <dbReference type="ARBA" id="ARBA00022527"/>
    </source>
</evidence>
<dbReference type="Pfam" id="PF00069">
    <property type="entry name" value="Pkinase"/>
    <property type="match status" value="1"/>
</dbReference>
<dbReference type="FunFam" id="3.30.200.20:FF:000961">
    <property type="entry name" value="Mitogen-activated protein kinase"/>
    <property type="match status" value="1"/>
</dbReference>
<dbReference type="SMART" id="SM00220">
    <property type="entry name" value="S_TKc"/>
    <property type="match status" value="1"/>
</dbReference>
<dbReference type="AlphaFoldDB" id="A0A8T1W8M1"/>
<dbReference type="PROSITE" id="PS01351">
    <property type="entry name" value="MAPK"/>
    <property type="match status" value="1"/>
</dbReference>
<evidence type="ECO:0000256" key="5">
    <source>
        <dbReference type="ARBA" id="ARBA00022840"/>
    </source>
</evidence>
<feature type="domain" description="Protein kinase" evidence="9">
    <location>
        <begin position="502"/>
        <end position="806"/>
    </location>
</feature>
<sequence>MTPTRSPSSAPTSLSARPQHVSSPVPAGPGSGGGLRTQTLLARLFRRKDRSPLTPRPLALTAGRSRYGEEEETKARVDSPMRALLRSLSLQRSRSKTSQEARTPPREPVQVLVEGVLTVLVQQRYWRSRPCYFVLEQTLESGGARVRFTLRQFRFQPENRKPGRLVAIVTLSQDDVVVDLRSHRQAKHALELQLASLGQRTQLAGTEAEDREEESGSQVLRLAAVDERTHLKWLQTLNACVSKLVAQAETTQHRLGDATGWDAVTEPAKIVPMFGDEGRRASVLVTTGRDRNGSAVSYTSSECSNNNNLYETDIPAEEIRAARKECGEEDEDESKPAARDMIHTTARVAPASSNEELPAHAVAGYCCTPEYRSSESSNSQGPDTDNNAAREKDSNNQDDNQGDDGSEEDSVAGDIATQSSVAPYKSAVLAGRGVSAYQSMGLEDEYTKASSRSLTAAENGRGRLPRAAFGASTTSSGLFPMLRPQTHSFNANGQVFTLDTRYQLVKPIGNGAYGAVIAVKDVVNGGDNLAVKKITNIFEDLVDAKRILREVRLLGHFKHKNITRLLDLSPPPSRKQFDDMYIITELMETDLHQVIYSMQPMSDDHVKYFLYQMLCAMHHIHSAGVLHRDMKPSNILLNANCDLKVCDFGLARGGVGASAGVHQELPQPGELTEYVVTRWYRAPEIMLNCLQYTTAIDVWAVGCIFAEMLLREPLFPGNDYLHQLKLIIKFLGTPKQEDIGFVKNTKALRFLTKLAISKPKKWLDAFASCGAESAVSPEAIDLLSKMLLFNPEKRISVDAALRHPYLATFFDESDLAVSKPFDFSFDLPDEHLSKDALIDLLCEDIEQFHPPVPGSVTPMPLSASAASRFFRMGMTASAS</sequence>
<keyword evidence="7" id="KW-0460">Magnesium</keyword>
<dbReference type="OrthoDB" id="76756at2759"/>
<feature type="region of interest" description="Disordered" evidence="8">
    <location>
        <begin position="371"/>
        <end position="411"/>
    </location>
</feature>
<dbReference type="PROSITE" id="PS00107">
    <property type="entry name" value="PROTEIN_KINASE_ATP"/>
    <property type="match status" value="1"/>
</dbReference>
<protein>
    <recommendedName>
        <fullName evidence="7">Mitogen-activated protein kinase</fullName>
        <ecNumber evidence="7">2.7.11.24</ecNumber>
    </recommendedName>
</protein>
<dbReference type="InterPro" id="IPR003527">
    <property type="entry name" value="MAP_kinase_CS"/>
</dbReference>
<dbReference type="GO" id="GO:0004707">
    <property type="term" value="F:MAP kinase activity"/>
    <property type="evidence" value="ECO:0007669"/>
    <property type="project" value="UniProtKB-EC"/>
</dbReference>
<dbReference type="PROSITE" id="PS00108">
    <property type="entry name" value="PROTEIN_KINASE_ST"/>
    <property type="match status" value="1"/>
</dbReference>
<feature type="binding site" evidence="6">
    <location>
        <position position="533"/>
    </location>
    <ligand>
        <name>ATP</name>
        <dbReference type="ChEBI" id="CHEBI:30616"/>
    </ligand>
</feature>
<dbReference type="PANTHER" id="PTHR24055">
    <property type="entry name" value="MITOGEN-ACTIVATED PROTEIN KINASE"/>
    <property type="match status" value="1"/>
</dbReference>
<dbReference type="GO" id="GO:0005524">
    <property type="term" value="F:ATP binding"/>
    <property type="evidence" value="ECO:0007669"/>
    <property type="project" value="UniProtKB-UniRule"/>
</dbReference>
<dbReference type="EMBL" id="JAGDFM010000050">
    <property type="protein sequence ID" value="KAG7389068.1"/>
    <property type="molecule type" value="Genomic_DNA"/>
</dbReference>
<keyword evidence="5 6" id="KW-0067">ATP-binding</keyword>
<organism evidence="10 11">
    <name type="scientific">Phytophthora pseudosyringae</name>
    <dbReference type="NCBI Taxonomy" id="221518"/>
    <lineage>
        <taxon>Eukaryota</taxon>
        <taxon>Sar</taxon>
        <taxon>Stramenopiles</taxon>
        <taxon>Oomycota</taxon>
        <taxon>Peronosporomycetes</taxon>
        <taxon>Peronosporales</taxon>
        <taxon>Peronosporaceae</taxon>
        <taxon>Phytophthora</taxon>
    </lineage>
</organism>
<comment type="catalytic activity">
    <reaction evidence="7">
        <text>L-threonyl-[protein] + ATP = O-phospho-L-threonyl-[protein] + ADP + H(+)</text>
        <dbReference type="Rhea" id="RHEA:46608"/>
        <dbReference type="Rhea" id="RHEA-COMP:11060"/>
        <dbReference type="Rhea" id="RHEA-COMP:11605"/>
        <dbReference type="ChEBI" id="CHEBI:15378"/>
        <dbReference type="ChEBI" id="CHEBI:30013"/>
        <dbReference type="ChEBI" id="CHEBI:30616"/>
        <dbReference type="ChEBI" id="CHEBI:61977"/>
        <dbReference type="ChEBI" id="CHEBI:456216"/>
        <dbReference type="EC" id="2.7.11.24"/>
    </reaction>
</comment>
<dbReference type="PROSITE" id="PS50011">
    <property type="entry name" value="PROTEIN_KINASE_DOM"/>
    <property type="match status" value="1"/>
</dbReference>
<dbReference type="InterPro" id="IPR017441">
    <property type="entry name" value="Protein_kinase_ATP_BS"/>
</dbReference>
<dbReference type="InterPro" id="IPR008271">
    <property type="entry name" value="Ser/Thr_kinase_AS"/>
</dbReference>
<evidence type="ECO:0000256" key="8">
    <source>
        <dbReference type="SAM" id="MobiDB-lite"/>
    </source>
</evidence>
<feature type="compositionally biased region" description="Acidic residues" evidence="8">
    <location>
        <begin position="400"/>
        <end position="411"/>
    </location>
</feature>
<feature type="compositionally biased region" description="Low complexity" evidence="8">
    <location>
        <begin position="1"/>
        <end position="25"/>
    </location>
</feature>
<dbReference type="Proteomes" id="UP000694044">
    <property type="component" value="Unassembled WGS sequence"/>
</dbReference>
<evidence type="ECO:0000256" key="7">
    <source>
        <dbReference type="RuleBase" id="RU361165"/>
    </source>
</evidence>
<keyword evidence="1 7" id="KW-0723">Serine/threonine-protein kinase</keyword>
<comment type="similarity">
    <text evidence="7">Belongs to the protein kinase superfamily. Ser/Thr protein kinase family. MAP kinase subfamily.</text>
</comment>
<evidence type="ECO:0000256" key="6">
    <source>
        <dbReference type="PROSITE-ProRule" id="PRU10141"/>
    </source>
</evidence>
<dbReference type="FunFam" id="1.10.510.10:FF:000040">
    <property type="entry name" value="Mitogen-activated protein kinase"/>
    <property type="match status" value="1"/>
</dbReference>